<keyword evidence="6 13" id="KW-0479">Metal-binding</keyword>
<keyword evidence="15" id="KW-1133">Transmembrane helix</keyword>
<feature type="binding site" description="axial binding residue" evidence="13">
    <location>
        <position position="439"/>
    </location>
    <ligand>
        <name>heme</name>
        <dbReference type="ChEBI" id="CHEBI:30413"/>
    </ligand>
    <ligandPart>
        <name>Fe</name>
        <dbReference type="ChEBI" id="CHEBI:18248"/>
    </ligandPart>
</feature>
<dbReference type="InterPro" id="IPR036396">
    <property type="entry name" value="Cyt_P450_sf"/>
</dbReference>
<evidence type="ECO:0000256" key="2">
    <source>
        <dbReference type="ARBA" id="ARBA00004524"/>
    </source>
</evidence>
<dbReference type="InterPro" id="IPR001128">
    <property type="entry name" value="Cyt_P450"/>
</dbReference>
<dbReference type="GO" id="GO:0005506">
    <property type="term" value="F:iron ion binding"/>
    <property type="evidence" value="ECO:0007669"/>
    <property type="project" value="InterPro"/>
</dbReference>
<evidence type="ECO:0000256" key="11">
    <source>
        <dbReference type="ARBA" id="ARBA00023033"/>
    </source>
</evidence>
<dbReference type="InterPro" id="IPR050182">
    <property type="entry name" value="Cytochrome_P450_fam2"/>
</dbReference>
<feature type="non-terminal residue" evidence="16">
    <location>
        <position position="1"/>
    </location>
</feature>
<evidence type="ECO:0000256" key="5">
    <source>
        <dbReference type="ARBA" id="ARBA00022617"/>
    </source>
</evidence>
<dbReference type="GO" id="GO:0006805">
    <property type="term" value="P:xenobiotic metabolic process"/>
    <property type="evidence" value="ECO:0007669"/>
    <property type="project" value="TreeGrafter"/>
</dbReference>
<keyword evidence="7" id="KW-0256">Endoplasmic reticulum</keyword>
<accession>A0A7K8TZA9</accession>
<dbReference type="OrthoDB" id="2789670at2759"/>
<comment type="subcellular location">
    <subcellularLocation>
        <location evidence="3">Endoplasmic reticulum membrane</location>
    </subcellularLocation>
    <subcellularLocation>
        <location evidence="2">Microsome membrane</location>
    </subcellularLocation>
</comment>
<evidence type="ECO:0000256" key="14">
    <source>
        <dbReference type="RuleBase" id="RU000461"/>
    </source>
</evidence>
<keyword evidence="10 13" id="KW-0408">Iron</keyword>
<feature type="non-terminal residue" evidence="16">
    <location>
        <position position="492"/>
    </location>
</feature>
<dbReference type="EMBL" id="VWZA01000526">
    <property type="protein sequence ID" value="NXF47328.1"/>
    <property type="molecule type" value="Genomic_DNA"/>
</dbReference>
<comment type="cofactor">
    <cofactor evidence="1 13">
        <name>heme</name>
        <dbReference type="ChEBI" id="CHEBI:30413"/>
    </cofactor>
</comment>
<evidence type="ECO:0000256" key="8">
    <source>
        <dbReference type="ARBA" id="ARBA00022848"/>
    </source>
</evidence>
<name>A0A7K8TZA9_OCEOC</name>
<evidence type="ECO:0000313" key="16">
    <source>
        <dbReference type="EMBL" id="NXF47328.1"/>
    </source>
</evidence>
<dbReference type="PRINTS" id="PR00385">
    <property type="entry name" value="P450"/>
</dbReference>
<evidence type="ECO:0000256" key="12">
    <source>
        <dbReference type="ARBA" id="ARBA00023136"/>
    </source>
</evidence>
<dbReference type="PANTHER" id="PTHR24300">
    <property type="entry name" value="CYTOCHROME P450 508A4-RELATED"/>
    <property type="match status" value="1"/>
</dbReference>
<evidence type="ECO:0000256" key="9">
    <source>
        <dbReference type="ARBA" id="ARBA00023002"/>
    </source>
</evidence>
<evidence type="ECO:0000313" key="17">
    <source>
        <dbReference type="Proteomes" id="UP000569728"/>
    </source>
</evidence>
<dbReference type="PRINTS" id="PR01688">
    <property type="entry name" value="EP450ICYP2J"/>
</dbReference>
<keyword evidence="12 15" id="KW-0472">Membrane</keyword>
<dbReference type="Gene3D" id="1.10.630.10">
    <property type="entry name" value="Cytochrome P450"/>
    <property type="match status" value="1"/>
</dbReference>
<dbReference type="Proteomes" id="UP000569728">
    <property type="component" value="Unassembled WGS sequence"/>
</dbReference>
<dbReference type="GO" id="GO:0020037">
    <property type="term" value="F:heme binding"/>
    <property type="evidence" value="ECO:0007669"/>
    <property type="project" value="InterPro"/>
</dbReference>
<evidence type="ECO:0000256" key="13">
    <source>
        <dbReference type="PIRSR" id="PIRSR602401-1"/>
    </source>
</evidence>
<sequence length="492" mass="56844">MLRFLWESISFHMLLIFLIVFLLVADYMKHRKPKHFPPSPFSFPFVGHIYLMNFTNPHIMVQKLTEKYGDIFSIQLGSASFVFINGLRMVKEVLVNQGENFIDRPDIPVDREIFSKMGLVSSNGHLWKQQRRFTLTTLRNFGLGKKSLEKRIQEECQCLVDTFGDEQGNPFDPHFKINNAVSNIICSITFGSRFEYHDEDFQKLLQLIDETVGLHGTIMSQLYNAFPSIIKFLPGSHQTICKNWRLLKSFVKEKIDKHKEDWNPSESRDFIDSYLQEIAKDNGGGTFQEENLVACMLDLLFAGTETTSTTIRWALLYMAIHPEIQARVQAEIDEVIGRARKPVLEDRSNMPYTNAVIHEVQRKSNIIPFNVPRLTVKDTVLDGFHIPKGTVLLTNLTSVMFDKNEWETPDTFNPGHFLKDGQFWKREHFVPFSLGKRACLGEALARSELFLFFTTLLQKFTFQPPPDTTLSLQFKLGMTWAPQPYKICAVPR</sequence>
<protein>
    <submittedName>
        <fullName evidence="16">CP2J2 protein</fullName>
    </submittedName>
</protein>
<comment type="caution">
    <text evidence="16">The sequence shown here is derived from an EMBL/GenBank/DDBJ whole genome shotgun (WGS) entry which is preliminary data.</text>
</comment>
<evidence type="ECO:0000256" key="15">
    <source>
        <dbReference type="SAM" id="Phobius"/>
    </source>
</evidence>
<dbReference type="GO" id="GO:0016712">
    <property type="term" value="F:oxidoreductase activity, acting on paired donors, with incorporation or reduction of molecular oxygen, reduced flavin or flavoprotein as one donor, and incorporation of one atom of oxygen"/>
    <property type="evidence" value="ECO:0007669"/>
    <property type="project" value="InterPro"/>
</dbReference>
<evidence type="ECO:0000256" key="3">
    <source>
        <dbReference type="ARBA" id="ARBA00004586"/>
    </source>
</evidence>
<evidence type="ECO:0000256" key="1">
    <source>
        <dbReference type="ARBA" id="ARBA00001971"/>
    </source>
</evidence>
<keyword evidence="11 14" id="KW-0503">Monooxygenase</keyword>
<dbReference type="InterPro" id="IPR008071">
    <property type="entry name" value="Cyt_P450_E_grp-I_CYP2J-like"/>
</dbReference>
<feature type="transmembrane region" description="Helical" evidence="15">
    <location>
        <begin position="6"/>
        <end position="25"/>
    </location>
</feature>
<evidence type="ECO:0000256" key="7">
    <source>
        <dbReference type="ARBA" id="ARBA00022824"/>
    </source>
</evidence>
<keyword evidence="17" id="KW-1185">Reference proteome</keyword>
<keyword evidence="5 13" id="KW-0349">Heme</keyword>
<dbReference type="GO" id="GO:0006082">
    <property type="term" value="P:organic acid metabolic process"/>
    <property type="evidence" value="ECO:0007669"/>
    <property type="project" value="TreeGrafter"/>
</dbReference>
<comment type="similarity">
    <text evidence="4 14">Belongs to the cytochrome P450 family.</text>
</comment>
<reference evidence="16 17" key="1">
    <citation type="submission" date="2019-09" db="EMBL/GenBank/DDBJ databases">
        <title>Bird 10,000 Genomes (B10K) Project - Family phase.</title>
        <authorList>
            <person name="Zhang G."/>
        </authorList>
    </citation>
    <scope>NUCLEOTIDE SEQUENCE [LARGE SCALE GENOMIC DNA]</scope>
    <source>
        <strain evidence="16">B10K-CU-031-11</strain>
        <tissue evidence="16">Muscle</tissue>
    </source>
</reference>
<dbReference type="AlphaFoldDB" id="A0A7K8TZA9"/>
<dbReference type="PANTHER" id="PTHR24300:SF177">
    <property type="entry name" value="CYTOCHROME P450 2J2"/>
    <property type="match status" value="1"/>
</dbReference>
<dbReference type="Pfam" id="PF00067">
    <property type="entry name" value="p450"/>
    <property type="match status" value="1"/>
</dbReference>
<dbReference type="GO" id="GO:0005789">
    <property type="term" value="C:endoplasmic reticulum membrane"/>
    <property type="evidence" value="ECO:0007669"/>
    <property type="project" value="UniProtKB-SubCell"/>
</dbReference>
<keyword evidence="9 14" id="KW-0560">Oxidoreductase</keyword>
<organism evidence="16 17">
    <name type="scientific">Oceanites oceanicus</name>
    <name type="common">Wilson's storm petrel</name>
    <name type="synonym">Procellaria oceanica</name>
    <dbReference type="NCBI Taxonomy" id="79653"/>
    <lineage>
        <taxon>Eukaryota</taxon>
        <taxon>Metazoa</taxon>
        <taxon>Chordata</taxon>
        <taxon>Craniata</taxon>
        <taxon>Vertebrata</taxon>
        <taxon>Euteleostomi</taxon>
        <taxon>Archelosauria</taxon>
        <taxon>Archosauria</taxon>
        <taxon>Dinosauria</taxon>
        <taxon>Saurischia</taxon>
        <taxon>Theropoda</taxon>
        <taxon>Coelurosauria</taxon>
        <taxon>Aves</taxon>
        <taxon>Neognathae</taxon>
        <taxon>Neoaves</taxon>
        <taxon>Aequornithes</taxon>
        <taxon>Procellariiformes</taxon>
        <taxon>Hydrobatidae</taxon>
        <taxon>Oceanites</taxon>
    </lineage>
</organism>
<evidence type="ECO:0000256" key="4">
    <source>
        <dbReference type="ARBA" id="ARBA00010617"/>
    </source>
</evidence>
<dbReference type="FunFam" id="1.10.630.10:FF:000004">
    <property type="entry name" value="cytochrome P450 2D15 isoform X1"/>
    <property type="match status" value="1"/>
</dbReference>
<evidence type="ECO:0000256" key="10">
    <source>
        <dbReference type="ARBA" id="ARBA00023004"/>
    </source>
</evidence>
<dbReference type="PRINTS" id="PR00463">
    <property type="entry name" value="EP450I"/>
</dbReference>
<proteinExistence type="inferred from homology"/>
<evidence type="ECO:0000256" key="6">
    <source>
        <dbReference type="ARBA" id="ARBA00022723"/>
    </source>
</evidence>
<keyword evidence="15" id="KW-0812">Transmembrane</keyword>
<gene>
    <name evidence="16" type="primary">Cyp2j2_0</name>
    <name evidence="16" type="ORF">OCEOCE_R00188</name>
</gene>
<dbReference type="PROSITE" id="PS00086">
    <property type="entry name" value="CYTOCHROME_P450"/>
    <property type="match status" value="1"/>
</dbReference>
<keyword evidence="8" id="KW-0492">Microsome</keyword>
<dbReference type="InterPro" id="IPR002401">
    <property type="entry name" value="Cyt_P450_E_grp-I"/>
</dbReference>
<dbReference type="SUPFAM" id="SSF48264">
    <property type="entry name" value="Cytochrome P450"/>
    <property type="match status" value="1"/>
</dbReference>
<dbReference type="InterPro" id="IPR017972">
    <property type="entry name" value="Cyt_P450_CS"/>
</dbReference>